<dbReference type="PROSITE" id="PS51016">
    <property type="entry name" value="MYTH4"/>
    <property type="match status" value="1"/>
</dbReference>
<dbReference type="InterPro" id="IPR051567">
    <property type="entry name" value="Unconventional_Myosin_ATPase"/>
</dbReference>
<dbReference type="EMBL" id="KZ308721">
    <property type="protein sequence ID" value="KAG8233487.1"/>
    <property type="molecule type" value="Genomic_DNA"/>
</dbReference>
<organism evidence="2 3">
    <name type="scientific">Ladona fulva</name>
    <name type="common">Scarce chaser dragonfly</name>
    <name type="synonym">Libellula fulva</name>
    <dbReference type="NCBI Taxonomy" id="123851"/>
    <lineage>
        <taxon>Eukaryota</taxon>
        <taxon>Metazoa</taxon>
        <taxon>Ecdysozoa</taxon>
        <taxon>Arthropoda</taxon>
        <taxon>Hexapoda</taxon>
        <taxon>Insecta</taxon>
        <taxon>Pterygota</taxon>
        <taxon>Palaeoptera</taxon>
        <taxon>Odonata</taxon>
        <taxon>Epiprocta</taxon>
        <taxon>Anisoptera</taxon>
        <taxon>Libelluloidea</taxon>
        <taxon>Libellulidae</taxon>
        <taxon>Ladona</taxon>
    </lineage>
</organism>
<evidence type="ECO:0000259" key="1">
    <source>
        <dbReference type="PROSITE" id="PS51016"/>
    </source>
</evidence>
<feature type="domain" description="MyTH4" evidence="1">
    <location>
        <begin position="67"/>
        <end position="191"/>
    </location>
</feature>
<dbReference type="InterPro" id="IPR000857">
    <property type="entry name" value="MyTH4_dom"/>
</dbReference>
<proteinExistence type="predicted"/>
<dbReference type="InterPro" id="IPR038185">
    <property type="entry name" value="MyTH4_dom_sf"/>
</dbReference>
<reference evidence="2" key="1">
    <citation type="submission" date="2013-04" db="EMBL/GenBank/DDBJ databases">
        <authorList>
            <person name="Qu J."/>
            <person name="Murali S.C."/>
            <person name="Bandaranaike D."/>
            <person name="Bellair M."/>
            <person name="Blankenburg K."/>
            <person name="Chao H."/>
            <person name="Dinh H."/>
            <person name="Doddapaneni H."/>
            <person name="Downs B."/>
            <person name="Dugan-Rocha S."/>
            <person name="Elkadiri S."/>
            <person name="Gnanaolivu R.D."/>
            <person name="Hernandez B."/>
            <person name="Javaid M."/>
            <person name="Jayaseelan J.C."/>
            <person name="Lee S."/>
            <person name="Li M."/>
            <person name="Ming W."/>
            <person name="Munidasa M."/>
            <person name="Muniz J."/>
            <person name="Nguyen L."/>
            <person name="Ongeri F."/>
            <person name="Osuji N."/>
            <person name="Pu L.-L."/>
            <person name="Puazo M."/>
            <person name="Qu C."/>
            <person name="Quiroz J."/>
            <person name="Raj R."/>
            <person name="Weissenberger G."/>
            <person name="Xin Y."/>
            <person name="Zou X."/>
            <person name="Han Y."/>
            <person name="Richards S."/>
            <person name="Worley K."/>
            <person name="Muzny D."/>
            <person name="Gibbs R."/>
        </authorList>
    </citation>
    <scope>NUCLEOTIDE SEQUENCE</scope>
    <source>
        <strain evidence="2">Sampled in the wild</strain>
    </source>
</reference>
<dbReference type="AlphaFoldDB" id="A0A8K0KFF1"/>
<feature type="non-terminal residue" evidence="2">
    <location>
        <position position="191"/>
    </location>
</feature>
<dbReference type="GO" id="GO:0005856">
    <property type="term" value="C:cytoskeleton"/>
    <property type="evidence" value="ECO:0007669"/>
    <property type="project" value="InterPro"/>
</dbReference>
<dbReference type="Pfam" id="PF00784">
    <property type="entry name" value="MyTH4"/>
    <property type="match status" value="1"/>
</dbReference>
<dbReference type="Gene3D" id="1.25.40.530">
    <property type="entry name" value="MyTH4 domain"/>
    <property type="match status" value="1"/>
</dbReference>
<gene>
    <name evidence="2" type="ORF">J437_LFUL013736</name>
</gene>
<dbReference type="OrthoDB" id="8182952at2759"/>
<accession>A0A8K0KFF1</accession>
<evidence type="ECO:0000313" key="2">
    <source>
        <dbReference type="EMBL" id="KAG8233487.1"/>
    </source>
</evidence>
<dbReference type="SMART" id="SM00139">
    <property type="entry name" value="MyTH4"/>
    <property type="match status" value="1"/>
</dbReference>
<feature type="non-terminal residue" evidence="2">
    <location>
        <position position="1"/>
    </location>
</feature>
<reference evidence="2" key="2">
    <citation type="submission" date="2017-10" db="EMBL/GenBank/DDBJ databases">
        <title>Ladona fulva Genome sequencing and assembly.</title>
        <authorList>
            <person name="Murali S."/>
            <person name="Richards S."/>
            <person name="Bandaranaike D."/>
            <person name="Bellair M."/>
            <person name="Blankenburg K."/>
            <person name="Chao H."/>
            <person name="Dinh H."/>
            <person name="Doddapaneni H."/>
            <person name="Dugan-Rocha S."/>
            <person name="Elkadiri S."/>
            <person name="Gnanaolivu R."/>
            <person name="Hernandez B."/>
            <person name="Skinner E."/>
            <person name="Javaid M."/>
            <person name="Lee S."/>
            <person name="Li M."/>
            <person name="Ming W."/>
            <person name="Munidasa M."/>
            <person name="Muniz J."/>
            <person name="Nguyen L."/>
            <person name="Hughes D."/>
            <person name="Osuji N."/>
            <person name="Pu L.-L."/>
            <person name="Puazo M."/>
            <person name="Qu C."/>
            <person name="Quiroz J."/>
            <person name="Raj R."/>
            <person name="Weissenberger G."/>
            <person name="Xin Y."/>
            <person name="Zou X."/>
            <person name="Han Y."/>
            <person name="Worley K."/>
            <person name="Muzny D."/>
            <person name="Gibbs R."/>
        </authorList>
    </citation>
    <scope>NUCLEOTIDE SEQUENCE</scope>
    <source>
        <strain evidence="2">Sampled in the wild</strain>
    </source>
</reference>
<sequence>ALFKEEGIFEKGANRSQSSNASIASTRKPHTLQMYAQDHFSATPRQSISRRNSMTAARRAITDLWRHSRDPLKLPLLRKLMGKDELAAEACYISVAILKYMGDLPVRKQKYSNELTDQIFDGPLKHEILRDEVYCQLMKQLTDNRNSISEERGWELMWLATGLFACSPGLLKELSMFLRTRRHPVAADSLQ</sequence>
<name>A0A8K0KFF1_LADFU</name>
<dbReference type="PANTHER" id="PTHR22692">
    <property type="entry name" value="MYOSIN VII, XV"/>
    <property type="match status" value="1"/>
</dbReference>
<dbReference type="PANTHER" id="PTHR22692:SF33">
    <property type="entry name" value="MYOSIN"/>
    <property type="match status" value="1"/>
</dbReference>
<evidence type="ECO:0000313" key="3">
    <source>
        <dbReference type="Proteomes" id="UP000792457"/>
    </source>
</evidence>
<protein>
    <recommendedName>
        <fullName evidence="1">MyTH4 domain-containing protein</fullName>
    </recommendedName>
</protein>
<dbReference type="Proteomes" id="UP000792457">
    <property type="component" value="Unassembled WGS sequence"/>
</dbReference>
<keyword evidence="3" id="KW-1185">Reference proteome</keyword>
<comment type="caution">
    <text evidence="2">The sequence shown here is derived from an EMBL/GenBank/DDBJ whole genome shotgun (WGS) entry which is preliminary data.</text>
</comment>